<dbReference type="Proteomes" id="UP000283433">
    <property type="component" value="Unassembled WGS sequence"/>
</dbReference>
<reference evidence="2 3" key="1">
    <citation type="submission" date="2016-07" db="EMBL/GenBank/DDBJ databases">
        <title>Genome of Pelobium manganitolerans.</title>
        <authorList>
            <person name="Wu S."/>
            <person name="Wang G."/>
        </authorList>
    </citation>
    <scope>NUCLEOTIDE SEQUENCE [LARGE SCALE GENOMIC DNA]</scope>
    <source>
        <strain evidence="2 3">YS-25</strain>
    </source>
</reference>
<name>A0A419S2D8_9SPHI</name>
<evidence type="ECO:0000313" key="2">
    <source>
        <dbReference type="EMBL" id="RKD12894.1"/>
    </source>
</evidence>
<organism evidence="2 3">
    <name type="scientific">Pelobium manganitolerans</name>
    <dbReference type="NCBI Taxonomy" id="1842495"/>
    <lineage>
        <taxon>Bacteria</taxon>
        <taxon>Pseudomonadati</taxon>
        <taxon>Bacteroidota</taxon>
        <taxon>Sphingobacteriia</taxon>
        <taxon>Sphingobacteriales</taxon>
        <taxon>Sphingobacteriaceae</taxon>
        <taxon>Pelobium</taxon>
    </lineage>
</organism>
<sequence>MNVKIIKTIFASLLILSIAANSFGFEHFLPKNKMEINCNMTCCEKDHHAKKSQEKQSRDCCTSNFCSMPFGCSYYVLSRSIFLKNRYHQMAVKPSDKAVYFVLDKFITDVFQPPETVDYNC</sequence>
<keyword evidence="1" id="KW-0732">Signal</keyword>
<gene>
    <name evidence="2" type="ORF">BCY91_11690</name>
</gene>
<evidence type="ECO:0000256" key="1">
    <source>
        <dbReference type="SAM" id="SignalP"/>
    </source>
</evidence>
<accession>A0A419S2D8</accession>
<comment type="caution">
    <text evidence="2">The sequence shown here is derived from an EMBL/GenBank/DDBJ whole genome shotgun (WGS) entry which is preliminary data.</text>
</comment>
<evidence type="ECO:0000313" key="3">
    <source>
        <dbReference type="Proteomes" id="UP000283433"/>
    </source>
</evidence>
<dbReference type="EMBL" id="MBTA01000029">
    <property type="protein sequence ID" value="RKD12894.1"/>
    <property type="molecule type" value="Genomic_DNA"/>
</dbReference>
<keyword evidence="3" id="KW-1185">Reference proteome</keyword>
<proteinExistence type="predicted"/>
<protein>
    <submittedName>
        <fullName evidence="2">Uncharacterized protein</fullName>
    </submittedName>
</protein>
<feature type="chain" id="PRO_5019053212" evidence="1">
    <location>
        <begin position="23"/>
        <end position="121"/>
    </location>
</feature>
<dbReference type="AlphaFoldDB" id="A0A419S2D8"/>
<feature type="signal peptide" evidence="1">
    <location>
        <begin position="1"/>
        <end position="22"/>
    </location>
</feature>